<dbReference type="OrthoDB" id="1930765at2759"/>
<feature type="compositionally biased region" description="Low complexity" evidence="1">
    <location>
        <begin position="151"/>
        <end position="161"/>
    </location>
</feature>
<evidence type="ECO:0000313" key="3">
    <source>
        <dbReference type="Proteomes" id="UP000825935"/>
    </source>
</evidence>
<evidence type="ECO:0000256" key="1">
    <source>
        <dbReference type="SAM" id="MobiDB-lite"/>
    </source>
</evidence>
<sequence>MEFNPPIHHVDASLTNDNDELWRPGASAHIPASFDSPGGEQTERTHMDRQRCKQELQKLYEDTSESCYDLSLKDIVDPCYSISGNLKGVVAEEELRPHVQERSESRKLSSIPKLRFSFSLSGSRGKSMLGEQPDSSIWKTTPKHDDDEKPSAASKDSLIKASSSSKYTQNAFESNASSMSKIHPSNQCSSCSSFTVFFKCRCLICGRLYCSMCAKEYMENLSTGFKCKAPCKYRPLRKRLSQKIANRCWPIGMLPSHED</sequence>
<accession>A0A8T2QI37</accession>
<dbReference type="Proteomes" id="UP000825935">
    <property type="component" value="Chromosome 34"/>
</dbReference>
<dbReference type="AlphaFoldDB" id="A0A8T2QI37"/>
<comment type="caution">
    <text evidence="2">The sequence shown here is derived from an EMBL/GenBank/DDBJ whole genome shotgun (WGS) entry which is preliminary data.</text>
</comment>
<protein>
    <submittedName>
        <fullName evidence="2">Uncharacterized protein</fullName>
    </submittedName>
</protein>
<gene>
    <name evidence="2" type="ORF">KP509_34G000900</name>
</gene>
<organism evidence="2 3">
    <name type="scientific">Ceratopteris richardii</name>
    <name type="common">Triangle waterfern</name>
    <dbReference type="NCBI Taxonomy" id="49495"/>
    <lineage>
        <taxon>Eukaryota</taxon>
        <taxon>Viridiplantae</taxon>
        <taxon>Streptophyta</taxon>
        <taxon>Embryophyta</taxon>
        <taxon>Tracheophyta</taxon>
        <taxon>Polypodiopsida</taxon>
        <taxon>Polypodiidae</taxon>
        <taxon>Polypodiales</taxon>
        <taxon>Pteridineae</taxon>
        <taxon>Pteridaceae</taxon>
        <taxon>Parkerioideae</taxon>
        <taxon>Ceratopteris</taxon>
    </lineage>
</organism>
<name>A0A8T2QI37_CERRI</name>
<reference evidence="2" key="1">
    <citation type="submission" date="2021-08" db="EMBL/GenBank/DDBJ databases">
        <title>WGS assembly of Ceratopteris richardii.</title>
        <authorList>
            <person name="Marchant D.B."/>
            <person name="Chen G."/>
            <person name="Jenkins J."/>
            <person name="Shu S."/>
            <person name="Leebens-Mack J."/>
            <person name="Grimwood J."/>
            <person name="Schmutz J."/>
            <person name="Soltis P."/>
            <person name="Soltis D."/>
            <person name="Chen Z.-H."/>
        </authorList>
    </citation>
    <scope>NUCLEOTIDE SEQUENCE</scope>
    <source>
        <strain evidence="2">Whitten #5841</strain>
        <tissue evidence="2">Leaf</tissue>
    </source>
</reference>
<keyword evidence="3" id="KW-1185">Reference proteome</keyword>
<dbReference type="EMBL" id="CM035439">
    <property type="protein sequence ID" value="KAH7283318.1"/>
    <property type="molecule type" value="Genomic_DNA"/>
</dbReference>
<feature type="region of interest" description="Disordered" evidence="1">
    <location>
        <begin position="18"/>
        <end position="47"/>
    </location>
</feature>
<feature type="region of interest" description="Disordered" evidence="1">
    <location>
        <begin position="123"/>
        <end position="161"/>
    </location>
</feature>
<dbReference type="OMA" id="MKMVEGM"/>
<proteinExistence type="predicted"/>
<evidence type="ECO:0000313" key="2">
    <source>
        <dbReference type="EMBL" id="KAH7283318.1"/>
    </source>
</evidence>